<dbReference type="OrthoDB" id="9803142at2"/>
<keyword evidence="6 9" id="KW-0223">Dioxygenase</keyword>
<evidence type="ECO:0000259" key="10">
    <source>
        <dbReference type="PROSITE" id="PS51819"/>
    </source>
</evidence>
<feature type="domain" description="VOC" evidence="10">
    <location>
        <begin position="5"/>
        <end position="119"/>
    </location>
</feature>
<evidence type="ECO:0000256" key="8">
    <source>
        <dbReference type="ARBA" id="ARBA00023004"/>
    </source>
</evidence>
<dbReference type="PATRIC" id="fig|294.132.peg.5608"/>
<evidence type="ECO:0000256" key="9">
    <source>
        <dbReference type="RuleBase" id="RU000683"/>
    </source>
</evidence>
<keyword evidence="5 9" id="KW-0058">Aromatic hydrocarbons catabolism</keyword>
<dbReference type="PROSITE" id="PS00082">
    <property type="entry name" value="EXTRADIOL_DIOXYGENAS"/>
    <property type="match status" value="1"/>
</dbReference>
<dbReference type="InterPro" id="IPR037523">
    <property type="entry name" value="VOC_core"/>
</dbReference>
<dbReference type="GO" id="GO:0008198">
    <property type="term" value="F:ferrous iron binding"/>
    <property type="evidence" value="ECO:0007669"/>
    <property type="project" value="InterPro"/>
</dbReference>
<dbReference type="GO" id="GO:0051213">
    <property type="term" value="F:dioxygenase activity"/>
    <property type="evidence" value="ECO:0007669"/>
    <property type="project" value="UniProtKB-KW"/>
</dbReference>
<keyword evidence="8 9" id="KW-0408">Iron</keyword>
<dbReference type="AlphaFoldDB" id="A0A0F4TY76"/>
<name>A0A0F4TY76_PSEFL</name>
<evidence type="ECO:0000256" key="6">
    <source>
        <dbReference type="ARBA" id="ARBA00022964"/>
    </source>
</evidence>
<evidence type="ECO:0000256" key="4">
    <source>
        <dbReference type="ARBA" id="ARBA00022737"/>
    </source>
</evidence>
<keyword evidence="4" id="KW-0677">Repeat</keyword>
<dbReference type="SUPFAM" id="SSF54593">
    <property type="entry name" value="Glyoxalase/Bleomycin resistance protein/Dihydroxybiphenyl dioxygenase"/>
    <property type="match status" value="2"/>
</dbReference>
<dbReference type="Pfam" id="PF00903">
    <property type="entry name" value="Glyoxalase"/>
    <property type="match status" value="1"/>
</dbReference>
<proteinExistence type="inferred from homology"/>
<keyword evidence="3" id="KW-0479">Metal-binding</keyword>
<evidence type="ECO:0000256" key="2">
    <source>
        <dbReference type="ARBA" id="ARBA00008784"/>
    </source>
</evidence>
<feature type="domain" description="VOC" evidence="10">
    <location>
        <begin position="142"/>
        <end position="264"/>
    </location>
</feature>
<dbReference type="Gene3D" id="3.10.180.10">
    <property type="entry name" value="2,3-Dihydroxybiphenyl 1,2-Dioxygenase, domain 1"/>
    <property type="match status" value="2"/>
</dbReference>
<accession>A0A0F4TY76</accession>
<evidence type="ECO:0000256" key="7">
    <source>
        <dbReference type="ARBA" id="ARBA00023002"/>
    </source>
</evidence>
<evidence type="ECO:0000256" key="3">
    <source>
        <dbReference type="ARBA" id="ARBA00022723"/>
    </source>
</evidence>
<evidence type="ECO:0000256" key="5">
    <source>
        <dbReference type="ARBA" id="ARBA00022797"/>
    </source>
</evidence>
<dbReference type="CDD" id="cd07237">
    <property type="entry name" value="BphC1-RGP6_C_like"/>
    <property type="match status" value="1"/>
</dbReference>
<dbReference type="CDD" id="cd07252">
    <property type="entry name" value="BphC1-RGP6_N_like"/>
    <property type="match status" value="1"/>
</dbReference>
<dbReference type="InterPro" id="IPR000486">
    <property type="entry name" value="Xdiol_ring_cleave_dOase_1/2"/>
</dbReference>
<dbReference type="Pfam" id="PF22632">
    <property type="entry name" value="BphC_D1"/>
    <property type="match status" value="1"/>
</dbReference>
<organism evidence="11 12">
    <name type="scientific">Pseudomonas fluorescens</name>
    <dbReference type="NCBI Taxonomy" id="294"/>
    <lineage>
        <taxon>Bacteria</taxon>
        <taxon>Pseudomonadati</taxon>
        <taxon>Pseudomonadota</taxon>
        <taxon>Gammaproteobacteria</taxon>
        <taxon>Pseudomonadales</taxon>
        <taxon>Pseudomonadaceae</taxon>
        <taxon>Pseudomonas</taxon>
    </lineage>
</organism>
<dbReference type="RefSeq" id="WP_046038204.1">
    <property type="nucleotide sequence ID" value="NZ_LACC01000008.1"/>
</dbReference>
<keyword evidence="7 9" id="KW-0560">Oxidoreductase</keyword>
<comment type="cofactor">
    <cofactor evidence="1 9">
        <name>Fe(2+)</name>
        <dbReference type="ChEBI" id="CHEBI:29033"/>
    </cofactor>
</comment>
<dbReference type="EMBL" id="LACC01000008">
    <property type="protein sequence ID" value="KJZ49393.1"/>
    <property type="molecule type" value="Genomic_DNA"/>
</dbReference>
<evidence type="ECO:0000313" key="11">
    <source>
        <dbReference type="EMBL" id="KJZ49393.1"/>
    </source>
</evidence>
<evidence type="ECO:0000256" key="1">
    <source>
        <dbReference type="ARBA" id="ARBA00001954"/>
    </source>
</evidence>
<sequence>MSINQFAYAVVESTDIEKWRFFGSQIIGLAEESGEDGALYLKADGRRYRILVLPGARDGLYAAGWETASEEQYLASRESLVRAGVEIVESTPFDRHLRCVTGMFSFVDPSGNRQEVTWGPISDFAPFVSPVGVERFVTGPMGMGHVVLPSMKFEETKQFWTDVCGFQLSDMLHVQLSPEYRARIHFLHCNPRQHSLALAEMPQPSGCVHIMMEVPGLDDVGRALDRIARHKVPLAATLGRHVNDDMVSFYVWTPGGFALEFGCGGMVVDWENDHTVFETTRGSHWGHQWAAPPAS</sequence>
<dbReference type="InterPro" id="IPR004360">
    <property type="entry name" value="Glyas_Fos-R_dOase_dom"/>
</dbReference>
<dbReference type="Proteomes" id="UP000033588">
    <property type="component" value="Unassembled WGS sequence"/>
</dbReference>
<comment type="similarity">
    <text evidence="2 9">Belongs to the extradiol ring-cleavage dioxygenase family.</text>
</comment>
<gene>
    <name evidence="11" type="ORF">VC35_05185</name>
</gene>
<comment type="caution">
    <text evidence="11">The sequence shown here is derived from an EMBL/GenBank/DDBJ whole genome shotgun (WGS) entry which is preliminary data.</text>
</comment>
<evidence type="ECO:0000313" key="12">
    <source>
        <dbReference type="Proteomes" id="UP000033588"/>
    </source>
</evidence>
<dbReference type="InterPro" id="IPR029068">
    <property type="entry name" value="Glyas_Bleomycin-R_OHBP_Dase"/>
</dbReference>
<reference evidence="11 12" key="1">
    <citation type="submission" date="2015-03" db="EMBL/GenBank/DDBJ databases">
        <title>Comparative genomics of Pseudomonas insights into diversity of traits involved in vanlence and defense.</title>
        <authorList>
            <person name="Qin Y."/>
        </authorList>
    </citation>
    <scope>NUCLEOTIDE SEQUENCE [LARGE SCALE GENOMIC DNA]</scope>
    <source>
        <strain evidence="11 12">C8</strain>
    </source>
</reference>
<protein>
    <submittedName>
        <fullName evidence="11">Biphenyl 2,3-dioxygenase</fullName>
    </submittedName>
</protein>
<dbReference type="PROSITE" id="PS51819">
    <property type="entry name" value="VOC"/>
    <property type="match status" value="2"/>
</dbReference>